<keyword evidence="2" id="KW-1185">Reference proteome</keyword>
<proteinExistence type="predicted"/>
<dbReference type="AlphaFoldDB" id="A0A9P8SYY1"/>
<dbReference type="EMBL" id="JAEUBD010001540">
    <property type="protein sequence ID" value="KAH3659285.1"/>
    <property type="molecule type" value="Genomic_DNA"/>
</dbReference>
<reference evidence="1" key="1">
    <citation type="journal article" date="2021" name="Open Biol.">
        <title>Shared evolutionary footprints suggest mitochondrial oxidative damage underlies multiple complex I losses in fungi.</title>
        <authorList>
            <person name="Schikora-Tamarit M.A."/>
            <person name="Marcet-Houben M."/>
            <person name="Nosek J."/>
            <person name="Gabaldon T."/>
        </authorList>
    </citation>
    <scope>NUCLEOTIDE SEQUENCE</scope>
    <source>
        <strain evidence="1">NCAIM Y.01608</strain>
    </source>
</reference>
<name>A0A9P8SYY1_9ASCO</name>
<protein>
    <submittedName>
        <fullName evidence="1">Uncharacterized protein</fullName>
    </submittedName>
</protein>
<comment type="caution">
    <text evidence="1">The sequence shown here is derived from an EMBL/GenBank/DDBJ whole genome shotgun (WGS) entry which is preliminary data.</text>
</comment>
<evidence type="ECO:0000313" key="2">
    <source>
        <dbReference type="Proteomes" id="UP000788993"/>
    </source>
</evidence>
<gene>
    <name evidence="1" type="ORF">OGATHE_006169</name>
</gene>
<organism evidence="1 2">
    <name type="scientific">Ogataea polymorpha</name>
    <dbReference type="NCBI Taxonomy" id="460523"/>
    <lineage>
        <taxon>Eukaryota</taxon>
        <taxon>Fungi</taxon>
        <taxon>Dikarya</taxon>
        <taxon>Ascomycota</taxon>
        <taxon>Saccharomycotina</taxon>
        <taxon>Pichiomycetes</taxon>
        <taxon>Pichiales</taxon>
        <taxon>Pichiaceae</taxon>
        <taxon>Ogataea</taxon>
    </lineage>
</organism>
<dbReference type="Proteomes" id="UP000788993">
    <property type="component" value="Unassembled WGS sequence"/>
</dbReference>
<reference evidence="1" key="2">
    <citation type="submission" date="2021-01" db="EMBL/GenBank/DDBJ databases">
        <authorList>
            <person name="Schikora-Tamarit M.A."/>
        </authorList>
    </citation>
    <scope>NUCLEOTIDE SEQUENCE</scope>
    <source>
        <strain evidence="1">NCAIM Y.01608</strain>
    </source>
</reference>
<sequence length="99" mass="10930">MVGLLVVMAKSSIRFAADVLCPLRKTFLLELYSTKADSKVLLSGDSDIPYFKSSNFWAVCSVQMSLRTESLNNPGRPAFSEFSTMDRDGRMIVVPTGSE</sequence>
<accession>A0A9P8SYY1</accession>
<evidence type="ECO:0000313" key="1">
    <source>
        <dbReference type="EMBL" id="KAH3659285.1"/>
    </source>
</evidence>